<dbReference type="Proteomes" id="UP001358586">
    <property type="component" value="Chromosome 4"/>
</dbReference>
<feature type="domain" description="Reverse transcriptase zinc-binding" evidence="1">
    <location>
        <begin position="9"/>
        <end position="72"/>
    </location>
</feature>
<evidence type="ECO:0000259" key="1">
    <source>
        <dbReference type="Pfam" id="PF13966"/>
    </source>
</evidence>
<dbReference type="EMBL" id="JARKNE010000004">
    <property type="protein sequence ID" value="KAK5835809.1"/>
    <property type="molecule type" value="Genomic_DNA"/>
</dbReference>
<proteinExistence type="predicted"/>
<evidence type="ECO:0000313" key="3">
    <source>
        <dbReference type="Proteomes" id="UP001358586"/>
    </source>
</evidence>
<accession>A0ABR0Q902</accession>
<gene>
    <name evidence="2" type="ORF">PVK06_011518</name>
</gene>
<dbReference type="Pfam" id="PF13966">
    <property type="entry name" value="zf-RVT"/>
    <property type="match status" value="1"/>
</dbReference>
<evidence type="ECO:0000313" key="2">
    <source>
        <dbReference type="EMBL" id="KAK5835809.1"/>
    </source>
</evidence>
<comment type="caution">
    <text evidence="2">The sequence shown here is derived from an EMBL/GenBank/DDBJ whole genome shotgun (WGS) entry which is preliminary data.</text>
</comment>
<organism evidence="2 3">
    <name type="scientific">Gossypium arboreum</name>
    <name type="common">Tree cotton</name>
    <name type="synonym">Gossypium nanking</name>
    <dbReference type="NCBI Taxonomy" id="29729"/>
    <lineage>
        <taxon>Eukaryota</taxon>
        <taxon>Viridiplantae</taxon>
        <taxon>Streptophyta</taxon>
        <taxon>Embryophyta</taxon>
        <taxon>Tracheophyta</taxon>
        <taxon>Spermatophyta</taxon>
        <taxon>Magnoliopsida</taxon>
        <taxon>eudicotyledons</taxon>
        <taxon>Gunneridae</taxon>
        <taxon>Pentapetalae</taxon>
        <taxon>rosids</taxon>
        <taxon>malvids</taxon>
        <taxon>Malvales</taxon>
        <taxon>Malvaceae</taxon>
        <taxon>Malvoideae</taxon>
        <taxon>Gossypium</taxon>
    </lineage>
</organism>
<reference evidence="2 3" key="1">
    <citation type="submission" date="2023-03" db="EMBL/GenBank/DDBJ databases">
        <title>WGS of Gossypium arboreum.</title>
        <authorList>
            <person name="Yu D."/>
        </authorList>
    </citation>
    <scope>NUCLEOTIDE SEQUENCE [LARGE SCALE GENOMIC DNA]</scope>
    <source>
        <tissue evidence="2">Leaf</tissue>
    </source>
</reference>
<sequence>MGYGSHRYFWKAFRKLDTLPKTCVFTWRVGHKILPKNVKIASIRKGFDKGCPRYGAEAETLIHALKDCPTSCVVLSLGGWSMSFISKKYDHYIN</sequence>
<name>A0ABR0Q902_GOSAR</name>
<keyword evidence="3" id="KW-1185">Reference proteome</keyword>
<dbReference type="InterPro" id="IPR026960">
    <property type="entry name" value="RVT-Znf"/>
</dbReference>
<protein>
    <recommendedName>
        <fullName evidence="1">Reverse transcriptase zinc-binding domain-containing protein</fullName>
    </recommendedName>
</protein>